<protein>
    <submittedName>
        <fullName evidence="3">G_PROTEIN_RECEP_F1_2 domain-containing protein</fullName>
    </submittedName>
</protein>
<feature type="transmembrane region" description="Helical" evidence="1">
    <location>
        <begin position="330"/>
        <end position="354"/>
    </location>
</feature>
<keyword evidence="1" id="KW-1133">Transmembrane helix</keyword>
<feature type="transmembrane region" description="Helical" evidence="1">
    <location>
        <begin position="285"/>
        <end position="310"/>
    </location>
</feature>
<evidence type="ECO:0000256" key="1">
    <source>
        <dbReference type="SAM" id="Phobius"/>
    </source>
</evidence>
<feature type="transmembrane region" description="Helical" evidence="1">
    <location>
        <begin position="391"/>
        <end position="415"/>
    </location>
</feature>
<evidence type="ECO:0000313" key="3">
    <source>
        <dbReference type="WBParaSite" id="L893_g12971.t1"/>
    </source>
</evidence>
<accession>A0A1I7Y5U4</accession>
<keyword evidence="2" id="KW-1185">Reference proteome</keyword>
<evidence type="ECO:0000313" key="2">
    <source>
        <dbReference type="Proteomes" id="UP000095287"/>
    </source>
</evidence>
<feature type="transmembrane region" description="Helical" evidence="1">
    <location>
        <begin position="79"/>
        <end position="104"/>
    </location>
</feature>
<proteinExistence type="predicted"/>
<dbReference type="Proteomes" id="UP000095287">
    <property type="component" value="Unplaced"/>
</dbReference>
<feature type="transmembrane region" description="Helical" evidence="1">
    <location>
        <begin position="7"/>
        <end position="28"/>
    </location>
</feature>
<dbReference type="AlphaFoldDB" id="A0A1I7Y5U4"/>
<sequence>MERRIVIIEFCIAVVLSTAALCFLVAIFRKKSLVKIWKQSPGLSLFLGSITVCAACNVLISIEWLLFACGVIENAPHNTVLLITTTHVAVIFGVFHNCATVALFAQRVHYLLYPTKNVKKFNYVVLGILGIFCIVAPIIMTYVLLHKFNSSLNPVPEGCFSFNCTSANTTEVRICTSVVVVFVTCVVTLLGSYMIFLYHKYRKRKYSVQERKTNTFTLYVFYVRFVCTTVPFICELVLSATIWKKSAGLCLFLGSITLLSVFNGFVAIEWILFAFGVIENAPHNTVLIIAVNHVTILISQFHNCAVIVLFSQRVHYLLFPMKKVNKFNYIVLTILGPFWIGTSIIMTYVLIFSINFTLNPVPEGGIHPIDVKKNSLGCFAYNCTSPAEVRVYTTIAVVSSTCGLTVAGSFMVYLYHKYKKRNYSAEEKKTNTFTLYAFYVRFICITVPFICEFLLSTTARISLAKIIGPYGATGAGIYVTLQVLAHYLITSPEKVVTIAVLQKVAAAFKK</sequence>
<feature type="transmembrane region" description="Helical" evidence="1">
    <location>
        <begin position="124"/>
        <end position="145"/>
    </location>
</feature>
<keyword evidence="1" id="KW-0812">Transmembrane</keyword>
<feature type="transmembrane region" description="Helical" evidence="1">
    <location>
        <begin position="174"/>
        <end position="196"/>
    </location>
</feature>
<feature type="transmembrane region" description="Helical" evidence="1">
    <location>
        <begin position="43"/>
        <end position="67"/>
    </location>
</feature>
<feature type="transmembrane region" description="Helical" evidence="1">
    <location>
        <begin position="216"/>
        <end position="238"/>
    </location>
</feature>
<keyword evidence="1" id="KW-0472">Membrane</keyword>
<feature type="transmembrane region" description="Helical" evidence="1">
    <location>
        <begin position="250"/>
        <end position="273"/>
    </location>
</feature>
<name>A0A1I7Y5U4_9BILA</name>
<reference evidence="3" key="1">
    <citation type="submission" date="2016-11" db="UniProtKB">
        <authorList>
            <consortium name="WormBaseParasite"/>
        </authorList>
    </citation>
    <scope>IDENTIFICATION</scope>
</reference>
<dbReference type="WBParaSite" id="L893_g12971.t1">
    <property type="protein sequence ID" value="L893_g12971.t1"/>
    <property type="gene ID" value="L893_g12971"/>
</dbReference>
<feature type="transmembrane region" description="Helical" evidence="1">
    <location>
        <begin position="436"/>
        <end position="455"/>
    </location>
</feature>
<feature type="transmembrane region" description="Helical" evidence="1">
    <location>
        <begin position="467"/>
        <end position="489"/>
    </location>
</feature>
<organism evidence="2 3">
    <name type="scientific">Steinernema glaseri</name>
    <dbReference type="NCBI Taxonomy" id="37863"/>
    <lineage>
        <taxon>Eukaryota</taxon>
        <taxon>Metazoa</taxon>
        <taxon>Ecdysozoa</taxon>
        <taxon>Nematoda</taxon>
        <taxon>Chromadorea</taxon>
        <taxon>Rhabditida</taxon>
        <taxon>Tylenchina</taxon>
        <taxon>Panagrolaimomorpha</taxon>
        <taxon>Strongyloidoidea</taxon>
        <taxon>Steinernematidae</taxon>
        <taxon>Steinernema</taxon>
    </lineage>
</organism>